<dbReference type="KEGG" id="rjg:CCGE525_18935"/>
<keyword evidence="1" id="KW-0812">Transmembrane</keyword>
<keyword evidence="4" id="KW-1185">Reference proteome</keyword>
<dbReference type="InterPro" id="IPR032816">
    <property type="entry name" value="VTT_dom"/>
</dbReference>
<dbReference type="EMBL" id="CP032694">
    <property type="protein sequence ID" value="AYG60657.1"/>
    <property type="molecule type" value="Genomic_DNA"/>
</dbReference>
<dbReference type="PANTHER" id="PTHR42709">
    <property type="entry name" value="ALKALINE PHOSPHATASE LIKE PROTEIN"/>
    <property type="match status" value="1"/>
</dbReference>
<name>A0A387FSH1_9HYPH</name>
<evidence type="ECO:0000256" key="1">
    <source>
        <dbReference type="SAM" id="Phobius"/>
    </source>
</evidence>
<proteinExistence type="predicted"/>
<dbReference type="OrthoDB" id="948134at2"/>
<accession>A0A387FSH1</accession>
<dbReference type="RefSeq" id="WP_120705631.1">
    <property type="nucleotide sequence ID" value="NZ_CP032694.1"/>
</dbReference>
<sequence length="185" mass="20606">MTIELLIARYGLLAIFLGAAFEGETMVILGGVFSHRHLMTFWSAAATACAGSFIADQTLFFTGRYARHYQRIQKIIEKPAFARVTHLLERYPTSFIFAFRFIYGVRTISPVAIGMSDVSAIKFVVINAAAALIWGSFFTGIGYLFGRSIEQTFGHLPLHRHVLIAAGIIAVLLLVMMTFRKRKPA</sequence>
<keyword evidence="1" id="KW-1133">Transmembrane helix</keyword>
<evidence type="ECO:0000313" key="4">
    <source>
        <dbReference type="Proteomes" id="UP000282195"/>
    </source>
</evidence>
<dbReference type="Proteomes" id="UP000282195">
    <property type="component" value="Chromosome"/>
</dbReference>
<dbReference type="Pfam" id="PF09335">
    <property type="entry name" value="VTT_dom"/>
    <property type="match status" value="1"/>
</dbReference>
<dbReference type="AlphaFoldDB" id="A0A387FSH1"/>
<keyword evidence="1" id="KW-0472">Membrane</keyword>
<dbReference type="InterPro" id="IPR051311">
    <property type="entry name" value="DedA_domain"/>
</dbReference>
<gene>
    <name evidence="3" type="ORF">CCGE525_18935</name>
</gene>
<dbReference type="GO" id="GO:0005886">
    <property type="term" value="C:plasma membrane"/>
    <property type="evidence" value="ECO:0007669"/>
    <property type="project" value="TreeGrafter"/>
</dbReference>
<feature type="transmembrane region" description="Helical" evidence="1">
    <location>
        <begin position="123"/>
        <end position="146"/>
    </location>
</feature>
<feature type="domain" description="VTT" evidence="2">
    <location>
        <begin position="23"/>
        <end position="143"/>
    </location>
</feature>
<dbReference type="PANTHER" id="PTHR42709:SF2">
    <property type="entry name" value="INNER MEMBRANE PROTEIN YOHD"/>
    <property type="match status" value="1"/>
</dbReference>
<protein>
    <submittedName>
        <fullName evidence="3">DedA family protein</fullName>
    </submittedName>
</protein>
<evidence type="ECO:0000313" key="3">
    <source>
        <dbReference type="EMBL" id="AYG60657.1"/>
    </source>
</evidence>
<feature type="transmembrane region" description="Helical" evidence="1">
    <location>
        <begin position="158"/>
        <end position="179"/>
    </location>
</feature>
<feature type="transmembrane region" description="Helical" evidence="1">
    <location>
        <begin position="39"/>
        <end position="61"/>
    </location>
</feature>
<reference evidence="3 4" key="1">
    <citation type="submission" date="2018-10" db="EMBL/GenBank/DDBJ databases">
        <title>Rhizobium etli, R. leguminosarum and a new Rhizobium genospecies from Phaseolus dumosus.</title>
        <authorList>
            <person name="Ramirez-Puebla S.T."/>
            <person name="Rogel-Hernandez M.A."/>
            <person name="Guerrero G."/>
            <person name="Ormeno-Orrillo E."/>
            <person name="Martinez-Romero J.C."/>
            <person name="Negrete-Yankelevich S."/>
            <person name="Martinez-Romero E."/>
        </authorList>
    </citation>
    <scope>NUCLEOTIDE SEQUENCE [LARGE SCALE GENOMIC DNA]</scope>
    <source>
        <strain evidence="3 4">CCGE525</strain>
    </source>
</reference>
<organism evidence="3 4">
    <name type="scientific">Rhizobium jaguaris</name>
    <dbReference type="NCBI Taxonomy" id="1312183"/>
    <lineage>
        <taxon>Bacteria</taxon>
        <taxon>Pseudomonadati</taxon>
        <taxon>Pseudomonadota</taxon>
        <taxon>Alphaproteobacteria</taxon>
        <taxon>Hyphomicrobiales</taxon>
        <taxon>Rhizobiaceae</taxon>
        <taxon>Rhizobium/Agrobacterium group</taxon>
        <taxon>Rhizobium</taxon>
    </lineage>
</organism>
<feature type="transmembrane region" description="Helical" evidence="1">
    <location>
        <begin position="12"/>
        <end position="33"/>
    </location>
</feature>
<evidence type="ECO:0000259" key="2">
    <source>
        <dbReference type="Pfam" id="PF09335"/>
    </source>
</evidence>